<gene>
    <name evidence="1" type="ORF">SISNIDRAFT_392726</name>
</gene>
<organism evidence="1 2">
    <name type="scientific">Sistotremastrum niveocremeum HHB9708</name>
    <dbReference type="NCBI Taxonomy" id="1314777"/>
    <lineage>
        <taxon>Eukaryota</taxon>
        <taxon>Fungi</taxon>
        <taxon>Dikarya</taxon>
        <taxon>Basidiomycota</taxon>
        <taxon>Agaricomycotina</taxon>
        <taxon>Agaricomycetes</taxon>
        <taxon>Sistotremastrales</taxon>
        <taxon>Sistotremastraceae</taxon>
        <taxon>Sertulicium</taxon>
        <taxon>Sertulicium niveocremeum</taxon>
    </lineage>
</organism>
<protein>
    <submittedName>
        <fullName evidence="1">Uncharacterized protein</fullName>
    </submittedName>
</protein>
<proteinExistence type="predicted"/>
<name>A0A164TSK3_9AGAM</name>
<sequence length="80" mass="9201">ELGDKSAIIGHTWLYRHNPEIDWQTGKVVFSRCPPHCGVNQKLVKRKKATALRQGKLFVMDELEKEEITDTDHLDLSAEE</sequence>
<feature type="non-terminal residue" evidence="1">
    <location>
        <position position="80"/>
    </location>
</feature>
<feature type="non-terminal residue" evidence="1">
    <location>
        <position position="1"/>
    </location>
</feature>
<evidence type="ECO:0000313" key="1">
    <source>
        <dbReference type="EMBL" id="KZS92603.1"/>
    </source>
</evidence>
<dbReference type="Proteomes" id="UP000076722">
    <property type="component" value="Unassembled WGS sequence"/>
</dbReference>
<dbReference type="EMBL" id="KV419410">
    <property type="protein sequence ID" value="KZS92603.1"/>
    <property type="molecule type" value="Genomic_DNA"/>
</dbReference>
<evidence type="ECO:0000313" key="2">
    <source>
        <dbReference type="Proteomes" id="UP000076722"/>
    </source>
</evidence>
<accession>A0A164TSK3</accession>
<dbReference type="OrthoDB" id="2729552at2759"/>
<reference evidence="1 2" key="1">
    <citation type="journal article" date="2016" name="Mol. Biol. Evol.">
        <title>Comparative Genomics of Early-Diverging Mushroom-Forming Fungi Provides Insights into the Origins of Lignocellulose Decay Capabilities.</title>
        <authorList>
            <person name="Nagy L.G."/>
            <person name="Riley R."/>
            <person name="Tritt A."/>
            <person name="Adam C."/>
            <person name="Daum C."/>
            <person name="Floudas D."/>
            <person name="Sun H."/>
            <person name="Yadav J.S."/>
            <person name="Pangilinan J."/>
            <person name="Larsson K.H."/>
            <person name="Matsuura K."/>
            <person name="Barry K."/>
            <person name="Labutti K."/>
            <person name="Kuo R."/>
            <person name="Ohm R.A."/>
            <person name="Bhattacharya S.S."/>
            <person name="Shirouzu T."/>
            <person name="Yoshinaga Y."/>
            <person name="Martin F.M."/>
            <person name="Grigoriev I.V."/>
            <person name="Hibbett D.S."/>
        </authorList>
    </citation>
    <scope>NUCLEOTIDE SEQUENCE [LARGE SCALE GENOMIC DNA]</scope>
    <source>
        <strain evidence="1 2">HHB9708</strain>
    </source>
</reference>
<dbReference type="AlphaFoldDB" id="A0A164TSK3"/>
<keyword evidence="2" id="KW-1185">Reference proteome</keyword>